<feature type="transmembrane region" description="Helical" evidence="6">
    <location>
        <begin position="6"/>
        <end position="26"/>
    </location>
</feature>
<keyword evidence="8" id="KW-1185">Reference proteome</keyword>
<dbReference type="GO" id="GO:0016020">
    <property type="term" value="C:membrane"/>
    <property type="evidence" value="ECO:0007669"/>
    <property type="project" value="UniProtKB-SubCell"/>
</dbReference>
<feature type="transmembrane region" description="Helical" evidence="6">
    <location>
        <begin position="38"/>
        <end position="61"/>
    </location>
</feature>
<proteinExistence type="inferred from homology"/>
<accession>A0A5N5IUD8</accession>
<evidence type="ECO:0000256" key="2">
    <source>
        <dbReference type="ARBA" id="ARBA00007524"/>
    </source>
</evidence>
<feature type="transmembrane region" description="Helical" evidence="6">
    <location>
        <begin position="102"/>
        <end position="125"/>
    </location>
</feature>
<dbReference type="Gene3D" id="1.20.1260.100">
    <property type="entry name" value="TspO/MBR protein"/>
    <property type="match status" value="1"/>
</dbReference>
<evidence type="ECO:0000256" key="5">
    <source>
        <dbReference type="ARBA" id="ARBA00023136"/>
    </source>
</evidence>
<sequence>MIWSLVLSILIFYAILIVVNIPAPFIGLNFENAETPKLWYAPPGFVIPIVWFVLFTLLGIGRYHLIQTGFGSYQWWLFGLAFLCATYAYYTLGLAKVTHISALWFGLWGNIVVILFAALVVYKLLPINTTAALLTVPVIVWTAFASLIVVGEMKLGKLI</sequence>
<dbReference type="Proteomes" id="UP000319204">
    <property type="component" value="Unassembled WGS sequence"/>
</dbReference>
<evidence type="ECO:0000313" key="7">
    <source>
        <dbReference type="EMBL" id="KAB5488298.1"/>
    </source>
</evidence>
<dbReference type="InterPro" id="IPR004307">
    <property type="entry name" value="TspO_MBR"/>
</dbReference>
<feature type="transmembrane region" description="Helical" evidence="6">
    <location>
        <begin position="131"/>
        <end position="150"/>
    </location>
</feature>
<dbReference type="InterPro" id="IPR038330">
    <property type="entry name" value="TspO/MBR-related_sf"/>
</dbReference>
<comment type="subcellular location">
    <subcellularLocation>
        <location evidence="1">Membrane</location>
        <topology evidence="1">Multi-pass membrane protein</topology>
    </subcellularLocation>
</comment>
<keyword evidence="3 6" id="KW-0812">Transmembrane</keyword>
<feature type="transmembrane region" description="Helical" evidence="6">
    <location>
        <begin position="73"/>
        <end position="90"/>
    </location>
</feature>
<evidence type="ECO:0000256" key="4">
    <source>
        <dbReference type="ARBA" id="ARBA00022989"/>
    </source>
</evidence>
<evidence type="ECO:0000313" key="8">
    <source>
        <dbReference type="Proteomes" id="UP000319204"/>
    </source>
</evidence>
<gene>
    <name evidence="7" type="ORF">FOT42_010800</name>
</gene>
<dbReference type="EMBL" id="VNIK02000006">
    <property type="protein sequence ID" value="KAB5488298.1"/>
    <property type="molecule type" value="Genomic_DNA"/>
</dbReference>
<dbReference type="OrthoDB" id="823680at2"/>
<dbReference type="AlphaFoldDB" id="A0A5N5IUD8"/>
<protein>
    <submittedName>
        <fullName evidence="7">Tryptophan-rich sensory protein</fullName>
    </submittedName>
</protein>
<evidence type="ECO:0000256" key="6">
    <source>
        <dbReference type="SAM" id="Phobius"/>
    </source>
</evidence>
<dbReference type="Pfam" id="PF03073">
    <property type="entry name" value="TspO_MBR"/>
    <property type="match status" value="1"/>
</dbReference>
<evidence type="ECO:0000256" key="1">
    <source>
        <dbReference type="ARBA" id="ARBA00004141"/>
    </source>
</evidence>
<organism evidence="7 8">
    <name type="scientific">Flagellimonas hadalis</name>
    <dbReference type="NCBI Taxonomy" id="2597517"/>
    <lineage>
        <taxon>Bacteria</taxon>
        <taxon>Pseudomonadati</taxon>
        <taxon>Bacteroidota</taxon>
        <taxon>Flavobacteriia</taxon>
        <taxon>Flavobacteriales</taxon>
        <taxon>Flavobacteriaceae</taxon>
        <taxon>Flagellimonas</taxon>
    </lineage>
</organism>
<evidence type="ECO:0000256" key="3">
    <source>
        <dbReference type="ARBA" id="ARBA00022692"/>
    </source>
</evidence>
<keyword evidence="4 6" id="KW-1133">Transmembrane helix</keyword>
<reference evidence="7" key="1">
    <citation type="submission" date="2019-10" db="EMBL/GenBank/DDBJ databases">
        <title>Muricauda hadale sp. nov., a piezophilic bacterium isolated from hadopelagic water of the Mariana Trench.</title>
        <authorList>
            <person name="Wei Y."/>
        </authorList>
    </citation>
    <scope>NUCLEOTIDE SEQUENCE [LARGE SCALE GENOMIC DNA]</scope>
    <source>
        <strain evidence="7">MT-229</strain>
    </source>
</reference>
<name>A0A5N5IUD8_9FLAO</name>
<keyword evidence="5 6" id="KW-0472">Membrane</keyword>
<dbReference type="RefSeq" id="WP_151890582.1">
    <property type="nucleotide sequence ID" value="NZ_VNIK02000006.1"/>
</dbReference>
<comment type="caution">
    <text evidence="7">The sequence shown here is derived from an EMBL/GenBank/DDBJ whole genome shotgun (WGS) entry which is preliminary data.</text>
</comment>
<comment type="similarity">
    <text evidence="2">Belongs to the TspO/BZRP family.</text>
</comment>